<comment type="caution">
    <text evidence="2">The sequence shown here is derived from an EMBL/GenBank/DDBJ whole genome shotgun (WGS) entry which is preliminary data.</text>
</comment>
<organism evidence="2 3">
    <name type="scientific">Fusarium denticulatum</name>
    <dbReference type="NCBI Taxonomy" id="48507"/>
    <lineage>
        <taxon>Eukaryota</taxon>
        <taxon>Fungi</taxon>
        <taxon>Dikarya</taxon>
        <taxon>Ascomycota</taxon>
        <taxon>Pezizomycotina</taxon>
        <taxon>Sordariomycetes</taxon>
        <taxon>Hypocreomycetidae</taxon>
        <taxon>Hypocreales</taxon>
        <taxon>Nectriaceae</taxon>
        <taxon>Fusarium</taxon>
        <taxon>Fusarium fujikuroi species complex</taxon>
    </lineage>
</organism>
<reference evidence="2 3" key="1">
    <citation type="submission" date="2020-05" db="EMBL/GenBank/DDBJ databases">
        <title>Identification and distribution of gene clusters putatively required for synthesis of sphingolipid metabolism inhibitors in phylogenetically diverse species of the filamentous fungus Fusarium.</title>
        <authorList>
            <person name="Kim H.-S."/>
            <person name="Busman M."/>
            <person name="Brown D.W."/>
            <person name="Divon H."/>
            <person name="Uhlig S."/>
            <person name="Proctor R.H."/>
        </authorList>
    </citation>
    <scope>NUCLEOTIDE SEQUENCE [LARGE SCALE GENOMIC DNA]</scope>
    <source>
        <strain evidence="2 3">NRRL 25311</strain>
    </source>
</reference>
<proteinExistence type="predicted"/>
<accession>A0A8H5WL26</accession>
<protein>
    <submittedName>
        <fullName evidence="2">Uncharacterized protein</fullName>
    </submittedName>
</protein>
<dbReference type="EMBL" id="JAAOAK010000481">
    <property type="protein sequence ID" value="KAF5663811.1"/>
    <property type="molecule type" value="Genomic_DNA"/>
</dbReference>
<keyword evidence="3" id="KW-1185">Reference proteome</keyword>
<keyword evidence="1" id="KW-0472">Membrane</keyword>
<evidence type="ECO:0000313" key="3">
    <source>
        <dbReference type="Proteomes" id="UP000562682"/>
    </source>
</evidence>
<feature type="transmembrane region" description="Helical" evidence="1">
    <location>
        <begin position="12"/>
        <end position="32"/>
    </location>
</feature>
<name>A0A8H5WL26_9HYPO</name>
<dbReference type="Proteomes" id="UP000562682">
    <property type="component" value="Unassembled WGS sequence"/>
</dbReference>
<keyword evidence="1" id="KW-1133">Transmembrane helix</keyword>
<keyword evidence="1" id="KW-0812">Transmembrane</keyword>
<evidence type="ECO:0000313" key="2">
    <source>
        <dbReference type="EMBL" id="KAF5663811.1"/>
    </source>
</evidence>
<evidence type="ECO:0000256" key="1">
    <source>
        <dbReference type="SAM" id="Phobius"/>
    </source>
</evidence>
<sequence>MSLVSVYYSSRLLSFLFKVITATIAGFGFSSMPASHLSPPEPGLEPFFLRRPHFASAYSKQRPAHQFWLFTNPKRFLLANIFFGPSARSLASYHAIYYRATGSRTLHHAIVLCTTSSALPITQVIGILSLHGHFAQGSDFASSIFESPELGTSGSCVRTDSPTLTSVRLVSKRFDAIATPIAYRFLTLNESLVAPDAEQSYPNVSRHISHLTNHVTIRSNLNPTRITGILSCIKRLKWQYIDGDLPTEGLWSPSELRRLHNCDSSSTRLYIEDLPLRRDHNGNPLDIFTRSIPSELLASLKLANPMPVLSTRLNSLKQLLVQSRQLKALRYEDRGQGTCFKFSPGERMPPIVDLMLRSYDWSHTAEDVQKHWDFSKIQSLELISVPIFNFLRSVPFRDFSALHTLHVEDYSAHLSDKREDATIGLNLLVKDHIEALEILNMTCHTRLLQLESIAAHRKSLQVLRLRDHVGFSEDDQKCPTLAPVDLAQLGQQLKFVHTLELDLDTRLCDPTTFLRAICVFPAVHTLALHVQTIIHPLEQVSPGVDRDREAAMQTFKLLVQEKERLSSHTPWKHIVLNVGGWKRVMVRRLGDVWRRRNEMGIYAERCFVYERDPCDGNVTVREEVCVENTSRGGSPSP</sequence>
<gene>
    <name evidence="2" type="ORF">FDENT_13045</name>
</gene>
<dbReference type="AlphaFoldDB" id="A0A8H5WL26"/>